<comment type="caution">
    <text evidence="2">The sequence shown here is derived from an EMBL/GenBank/DDBJ whole genome shotgun (WGS) entry which is preliminary data.</text>
</comment>
<organism evidence="2 3">
    <name type="scientific">Ensete ventricosum</name>
    <name type="common">Abyssinian banana</name>
    <name type="synonym">Musa ensete</name>
    <dbReference type="NCBI Taxonomy" id="4639"/>
    <lineage>
        <taxon>Eukaryota</taxon>
        <taxon>Viridiplantae</taxon>
        <taxon>Streptophyta</taxon>
        <taxon>Embryophyta</taxon>
        <taxon>Tracheophyta</taxon>
        <taxon>Spermatophyta</taxon>
        <taxon>Magnoliopsida</taxon>
        <taxon>Liliopsida</taxon>
        <taxon>Zingiberales</taxon>
        <taxon>Musaceae</taxon>
        <taxon>Ensete</taxon>
    </lineage>
</organism>
<dbReference type="EMBL" id="AMZH03004237">
    <property type="protein sequence ID" value="RRT69768.1"/>
    <property type="molecule type" value="Genomic_DNA"/>
</dbReference>
<feature type="region of interest" description="Disordered" evidence="1">
    <location>
        <begin position="21"/>
        <end position="42"/>
    </location>
</feature>
<evidence type="ECO:0000256" key="1">
    <source>
        <dbReference type="SAM" id="MobiDB-lite"/>
    </source>
</evidence>
<name>A0A427A0M8_ENSVE</name>
<dbReference type="AlphaFoldDB" id="A0A427A0M8"/>
<evidence type="ECO:0000313" key="3">
    <source>
        <dbReference type="Proteomes" id="UP000287651"/>
    </source>
</evidence>
<dbReference type="Proteomes" id="UP000287651">
    <property type="component" value="Unassembled WGS sequence"/>
</dbReference>
<reference evidence="2 3" key="1">
    <citation type="journal article" date="2014" name="Agronomy (Basel)">
        <title>A Draft Genome Sequence for Ensete ventricosum, the Drought-Tolerant Tree Against Hunger.</title>
        <authorList>
            <person name="Harrison J."/>
            <person name="Moore K.A."/>
            <person name="Paszkiewicz K."/>
            <person name="Jones T."/>
            <person name="Grant M."/>
            <person name="Ambacheew D."/>
            <person name="Muzemil S."/>
            <person name="Studholme D.J."/>
        </authorList>
    </citation>
    <scope>NUCLEOTIDE SEQUENCE [LARGE SCALE GENOMIC DNA]</scope>
</reference>
<gene>
    <name evidence="2" type="ORF">B296_00037018</name>
</gene>
<proteinExistence type="predicted"/>
<accession>A0A427A0M8</accession>
<protein>
    <submittedName>
        <fullName evidence="2">Uncharacterized protein</fullName>
    </submittedName>
</protein>
<evidence type="ECO:0000313" key="2">
    <source>
        <dbReference type="EMBL" id="RRT69768.1"/>
    </source>
</evidence>
<sequence length="173" mass="18770">MARKLSVLVLSKVTGALREGLGRRRAGRPTRPTVPGRGVPPPPDVWFDAAVTTIDSDARPNTAGARDGVRSTLRPSNRLHSAALEAASFTAIEGGRRGGGREAHATLVSAAAAAIVSIAWSRLVSRCVLTTCAMPEDAMRPSLTREPYGRRRQYGRQTLTHWERRKLVVDFSF</sequence>